<proteinExistence type="inferred from homology"/>
<keyword evidence="4" id="KW-0029">Amino-acid transport</keyword>
<comment type="caution">
    <text evidence="8">The sequence shown here is derived from an EMBL/GenBank/DDBJ whole genome shotgun (WGS) entry which is preliminary data.</text>
</comment>
<dbReference type="RefSeq" id="WP_007561166.1">
    <property type="nucleotide sequence ID" value="NZ_JAJALK010000003.1"/>
</dbReference>
<dbReference type="Proteomes" id="UP001223420">
    <property type="component" value="Unassembled WGS sequence"/>
</dbReference>
<evidence type="ECO:0000259" key="7">
    <source>
        <dbReference type="Pfam" id="PF13458"/>
    </source>
</evidence>
<dbReference type="Gene3D" id="3.40.50.2300">
    <property type="match status" value="2"/>
</dbReference>
<comment type="similarity">
    <text evidence="1">Belongs to the leucine-binding protein family.</text>
</comment>
<dbReference type="InterPro" id="IPR028081">
    <property type="entry name" value="Leu-bd"/>
</dbReference>
<dbReference type="PANTHER" id="PTHR47151:SF2">
    <property type="entry name" value="AMINO ACID BINDING PROTEIN"/>
    <property type="match status" value="1"/>
</dbReference>
<dbReference type="InterPro" id="IPR028082">
    <property type="entry name" value="Peripla_BP_I"/>
</dbReference>
<evidence type="ECO:0000256" key="3">
    <source>
        <dbReference type="ARBA" id="ARBA00022729"/>
    </source>
</evidence>
<reference evidence="8" key="1">
    <citation type="submission" date="2023-07" db="EMBL/GenBank/DDBJ databases">
        <title>Genomic Encyclopedia of Type Strains, Phase IV (KMG-IV): sequencing the most valuable type-strain genomes for metagenomic binning, comparative biology and taxonomic classification.</title>
        <authorList>
            <person name="Goeker M."/>
        </authorList>
    </citation>
    <scope>NUCLEOTIDE SEQUENCE</scope>
    <source>
        <strain evidence="8">DSM 19569</strain>
    </source>
</reference>
<dbReference type="CDD" id="cd06342">
    <property type="entry name" value="PBP1_ABC_LIVBP-like"/>
    <property type="match status" value="1"/>
</dbReference>
<feature type="domain" description="Leucine-binding protein" evidence="7">
    <location>
        <begin position="23"/>
        <end position="353"/>
    </location>
</feature>
<dbReference type="AlphaFoldDB" id="A0AAJ1WVN4"/>
<feature type="chain" id="PRO_5042507172" evidence="6">
    <location>
        <begin position="23"/>
        <end position="380"/>
    </location>
</feature>
<evidence type="ECO:0000256" key="6">
    <source>
        <dbReference type="SAM" id="SignalP"/>
    </source>
</evidence>
<dbReference type="EMBL" id="JAUSWL010000002">
    <property type="protein sequence ID" value="MDQ0542400.1"/>
    <property type="molecule type" value="Genomic_DNA"/>
</dbReference>
<keyword evidence="3 6" id="KW-0732">Signal</keyword>
<gene>
    <name evidence="8" type="ORF">QO001_001318</name>
</gene>
<dbReference type="SUPFAM" id="SSF53822">
    <property type="entry name" value="Periplasmic binding protein-like I"/>
    <property type="match status" value="1"/>
</dbReference>
<name>A0AAJ1WVN4_9HYPH</name>
<evidence type="ECO:0000256" key="4">
    <source>
        <dbReference type="ARBA" id="ARBA00022970"/>
    </source>
</evidence>
<feature type="signal peptide" evidence="6">
    <location>
        <begin position="1"/>
        <end position="22"/>
    </location>
</feature>
<dbReference type="PRINTS" id="PR00337">
    <property type="entry name" value="LEUILEVALBP"/>
</dbReference>
<dbReference type="InterPro" id="IPR000709">
    <property type="entry name" value="Leu_Ile_Val-bd"/>
</dbReference>
<keyword evidence="2" id="KW-0813">Transport</keyword>
<protein>
    <submittedName>
        <fullName evidence="8">Branched-chain amino acid transport system substrate-binding protein</fullName>
    </submittedName>
</protein>
<organism evidence="8 9">
    <name type="scientific">Methylobacterium brachiatum</name>
    <dbReference type="NCBI Taxonomy" id="269660"/>
    <lineage>
        <taxon>Bacteria</taxon>
        <taxon>Pseudomonadati</taxon>
        <taxon>Pseudomonadota</taxon>
        <taxon>Alphaproteobacteria</taxon>
        <taxon>Hyphomicrobiales</taxon>
        <taxon>Methylobacteriaceae</taxon>
        <taxon>Methylobacterium</taxon>
    </lineage>
</organism>
<evidence type="ECO:0000313" key="9">
    <source>
        <dbReference type="Proteomes" id="UP001223420"/>
    </source>
</evidence>
<dbReference type="PANTHER" id="PTHR47151">
    <property type="entry name" value="LEU/ILE/VAL-BINDING ABC TRANSPORTER SUBUNIT"/>
    <property type="match status" value="1"/>
</dbReference>
<evidence type="ECO:0000256" key="2">
    <source>
        <dbReference type="ARBA" id="ARBA00022448"/>
    </source>
</evidence>
<feature type="region of interest" description="Disordered" evidence="5">
    <location>
        <begin position="269"/>
        <end position="288"/>
    </location>
</feature>
<dbReference type="GO" id="GO:0006865">
    <property type="term" value="P:amino acid transport"/>
    <property type="evidence" value="ECO:0007669"/>
    <property type="project" value="UniProtKB-KW"/>
</dbReference>
<sequence>MKHALAPILAGLLMTAPVAAQAPVRIGLSAPLSGPDAAFGLGLRQGAEQAVAELNRAAGGRPRFALVPADDAGDARQAVAIAKKFAADGVRLVIGPFESIAVAAATPVYEEAGALLVTPGATYTPLTGRGAWNLFRLAPSDAQQGRAAGAYLAKAFAGRRIAILNDRSTFGRGLAEAVSARLKEAGIPEVLFDGFPRGTRDLADLVGRLKAARVEAVYFGGLAPEAATLLRALREANLGATLVASDGILDPAFAAAAGPAGEGTVMTLPPDPPRLPEPKGGKAPARGPEAESVAASGYAAVELLVQTLERARAADPKAGRVPEGRKLADALRSAPPLRTILGPVGFDSRGDRTGGTVALRIWRRTPDGRLDYAGNEVPGP</sequence>
<dbReference type="Pfam" id="PF13458">
    <property type="entry name" value="Peripla_BP_6"/>
    <property type="match status" value="1"/>
</dbReference>
<accession>A0AAJ1WVN4</accession>
<evidence type="ECO:0000256" key="1">
    <source>
        <dbReference type="ARBA" id="ARBA00010062"/>
    </source>
</evidence>
<evidence type="ECO:0000313" key="8">
    <source>
        <dbReference type="EMBL" id="MDQ0542400.1"/>
    </source>
</evidence>
<evidence type="ECO:0000256" key="5">
    <source>
        <dbReference type="SAM" id="MobiDB-lite"/>
    </source>
</evidence>